<evidence type="ECO:0000256" key="2">
    <source>
        <dbReference type="ARBA" id="ARBA00008518"/>
    </source>
</evidence>
<dbReference type="InterPro" id="IPR013083">
    <property type="entry name" value="Znf_RING/FYVE/PHD"/>
</dbReference>
<dbReference type="Proteomes" id="UP000694522">
    <property type="component" value="Unplaced"/>
</dbReference>
<feature type="repeat" description="Filamin" evidence="9">
    <location>
        <begin position="319"/>
        <end position="420"/>
    </location>
</feature>
<comment type="catalytic activity">
    <reaction evidence="1">
        <text>S-ubiquitinyl-[E2 ubiquitin-conjugating enzyme]-L-cysteine + [acceptor protein]-L-lysine = [E2 ubiquitin-conjugating enzyme]-L-cysteine + N(6)-ubiquitinyl-[acceptor protein]-L-lysine.</text>
        <dbReference type="EC" id="2.3.2.27"/>
    </reaction>
</comment>
<dbReference type="Pfam" id="PF00643">
    <property type="entry name" value="zf-B_box"/>
    <property type="match status" value="1"/>
</dbReference>
<evidence type="ECO:0000256" key="1">
    <source>
        <dbReference type="ARBA" id="ARBA00000900"/>
    </source>
</evidence>
<evidence type="ECO:0000256" key="3">
    <source>
        <dbReference type="ARBA" id="ARBA00012483"/>
    </source>
</evidence>
<keyword evidence="5" id="KW-0677">Repeat</keyword>
<evidence type="ECO:0000256" key="7">
    <source>
        <dbReference type="ARBA" id="ARBA00022833"/>
    </source>
</evidence>
<dbReference type="PROSITE" id="PS00518">
    <property type="entry name" value="ZF_RING_1"/>
    <property type="match status" value="1"/>
</dbReference>
<dbReference type="SMART" id="SM00502">
    <property type="entry name" value="BBC"/>
    <property type="match status" value="1"/>
</dbReference>
<dbReference type="PANTHER" id="PTHR25462:SF296">
    <property type="entry name" value="MEIOTIC P26, ISOFORM F"/>
    <property type="match status" value="1"/>
</dbReference>
<dbReference type="AlphaFoldDB" id="A0A8B9G5J4"/>
<dbReference type="GO" id="GO:0061630">
    <property type="term" value="F:ubiquitin protein ligase activity"/>
    <property type="evidence" value="ECO:0007669"/>
    <property type="project" value="UniProtKB-EC"/>
</dbReference>
<evidence type="ECO:0000256" key="5">
    <source>
        <dbReference type="ARBA" id="ARBA00022737"/>
    </source>
</evidence>
<dbReference type="Pfam" id="PF00097">
    <property type="entry name" value="zf-C3HC4"/>
    <property type="match status" value="1"/>
</dbReference>
<dbReference type="InterPro" id="IPR001841">
    <property type="entry name" value="Znf_RING"/>
</dbReference>
<dbReference type="InterPro" id="IPR000315">
    <property type="entry name" value="Znf_B-box"/>
</dbReference>
<proteinExistence type="inferred from homology"/>
<evidence type="ECO:0000313" key="14">
    <source>
        <dbReference type="Proteomes" id="UP000694522"/>
    </source>
</evidence>
<evidence type="ECO:0000256" key="6">
    <source>
        <dbReference type="ARBA" id="ARBA00022771"/>
    </source>
</evidence>
<dbReference type="SUPFAM" id="SSF81296">
    <property type="entry name" value="E set domains"/>
    <property type="match status" value="1"/>
</dbReference>
<keyword evidence="14" id="KW-1185">Reference proteome</keyword>
<accession>A0A8B9G5J4</accession>
<dbReference type="Gene3D" id="3.30.160.60">
    <property type="entry name" value="Classic Zinc Finger"/>
    <property type="match status" value="1"/>
</dbReference>
<dbReference type="InterPro" id="IPR017868">
    <property type="entry name" value="Filamin/ABP280_repeat-like"/>
</dbReference>
<evidence type="ECO:0000259" key="12">
    <source>
        <dbReference type="PROSITE" id="PS50119"/>
    </source>
</evidence>
<dbReference type="Gene3D" id="3.30.40.10">
    <property type="entry name" value="Zinc/RING finger domain, C3HC4 (zinc finger)"/>
    <property type="match status" value="1"/>
</dbReference>
<dbReference type="InterPro" id="IPR018957">
    <property type="entry name" value="Znf_C3HC4_RING-type"/>
</dbReference>
<dbReference type="InterPro" id="IPR001298">
    <property type="entry name" value="Filamin/ABP280_rpt"/>
</dbReference>
<feature type="compositionally biased region" description="Pro residues" evidence="10">
    <location>
        <begin position="503"/>
        <end position="513"/>
    </location>
</feature>
<evidence type="ECO:0000259" key="11">
    <source>
        <dbReference type="PROSITE" id="PS50089"/>
    </source>
</evidence>
<keyword evidence="6 8" id="KW-0863">Zinc-finger</keyword>
<dbReference type="EC" id="2.3.2.27" evidence="3"/>
<dbReference type="InterPro" id="IPR014756">
    <property type="entry name" value="Ig_E-set"/>
</dbReference>
<reference evidence="13" key="2">
    <citation type="submission" date="2025-09" db="UniProtKB">
        <authorList>
            <consortium name="Ensembl"/>
        </authorList>
    </citation>
    <scope>IDENTIFICATION</scope>
</reference>
<reference evidence="13" key="1">
    <citation type="submission" date="2025-08" db="UniProtKB">
        <authorList>
            <consortium name="Ensembl"/>
        </authorList>
    </citation>
    <scope>IDENTIFICATION</scope>
</reference>
<dbReference type="SUPFAM" id="SSF57850">
    <property type="entry name" value="RING/U-box"/>
    <property type="match status" value="1"/>
</dbReference>
<dbReference type="SUPFAM" id="SSF57845">
    <property type="entry name" value="B-box zinc-binding domain"/>
    <property type="match status" value="1"/>
</dbReference>
<name>A0A8B9G5J4_9PSIT</name>
<feature type="region of interest" description="Disordered" evidence="10">
    <location>
        <begin position="503"/>
        <end position="555"/>
    </location>
</feature>
<evidence type="ECO:0000313" key="13">
    <source>
        <dbReference type="Ensembl" id="ENSACOP00000016570.1"/>
    </source>
</evidence>
<dbReference type="InterPro" id="IPR017907">
    <property type="entry name" value="Znf_RING_CS"/>
</dbReference>
<feature type="domain" description="B box-type" evidence="12">
    <location>
        <begin position="132"/>
        <end position="173"/>
    </location>
</feature>
<dbReference type="InterPro" id="IPR047153">
    <property type="entry name" value="TRIM45/56/19-like"/>
</dbReference>
<feature type="domain" description="RING-type" evidence="11">
    <location>
        <begin position="54"/>
        <end position="84"/>
    </location>
</feature>
<evidence type="ECO:0000256" key="9">
    <source>
        <dbReference type="PROSITE-ProRule" id="PRU00087"/>
    </source>
</evidence>
<dbReference type="SMART" id="SM00336">
    <property type="entry name" value="BBOX"/>
    <property type="match status" value="1"/>
</dbReference>
<dbReference type="SMART" id="SM00557">
    <property type="entry name" value="IG_FLMN"/>
    <property type="match status" value="1"/>
</dbReference>
<dbReference type="Ensembl" id="ENSACOT00000017170.1">
    <property type="protein sequence ID" value="ENSACOP00000016570.1"/>
    <property type="gene ID" value="ENSACOG00000011512.1"/>
</dbReference>
<dbReference type="PROSITE" id="PS50194">
    <property type="entry name" value="FILAMIN_REPEAT"/>
    <property type="match status" value="1"/>
</dbReference>
<sequence>MGQGQGLQLGSGSKLKHAVRWWCWQQSRRPRAQYGGSTDASPVVQQIDQQFLVCSICLDQKHNLTVLPCRHTFCKWCLRSYIPCHQASILPEQEVPPLQSFFTDPIEALQQDLDSSVLGSAPGSRPLGAGPMSPLRCPSNHREVTDLYCEPCETAVCHEGTEGEHRPHSTVPLHDTVEHHKAALQTELIAVRSRFPRLEAALTRVLNASRQLVQRRIDATAEISGTFEELEAALRQQRELLLGELEEAYGAKHLALQVQLATLCQGVMSILSSCMMSEWLQDLAACYFPEYLQQSTQLDFLVETAGLRKSILSLGMLVTTSVSTHHTVATSEGLWHAVVKQPASCSVTTTDKDGKLVHCDSGWLHFQVTAPDGAAAKAEVQNKKNSTYELLYTPRAEGDFRLSILLCGQPIRGSPFHAPVVKASDMPPSPNNIKRCVKSPSGGAHIRQKAVCRPSSTYSTGKKENPIKGELIFCVGELKHLRGQGQAPVPPVSSWLRHPPSPWAPPPWGPGPRPHCDEPTLGPQTPSLDGLKDGLRTGMSPEPDYDPEISTTTRT</sequence>
<dbReference type="PROSITE" id="PS50089">
    <property type="entry name" value="ZF_RING_2"/>
    <property type="match status" value="1"/>
</dbReference>
<evidence type="ECO:0000256" key="10">
    <source>
        <dbReference type="SAM" id="MobiDB-lite"/>
    </source>
</evidence>
<dbReference type="SMART" id="SM00184">
    <property type="entry name" value="RING"/>
    <property type="match status" value="1"/>
</dbReference>
<keyword evidence="7" id="KW-0862">Zinc</keyword>
<dbReference type="PANTHER" id="PTHR25462">
    <property type="entry name" value="BONUS, ISOFORM C-RELATED"/>
    <property type="match status" value="1"/>
</dbReference>
<evidence type="ECO:0000256" key="4">
    <source>
        <dbReference type="ARBA" id="ARBA00022723"/>
    </source>
</evidence>
<evidence type="ECO:0000256" key="8">
    <source>
        <dbReference type="PROSITE-ProRule" id="PRU00024"/>
    </source>
</evidence>
<protein>
    <recommendedName>
        <fullName evidence="3">RING-type E3 ubiquitin transferase</fullName>
        <ecNumber evidence="3">2.3.2.27</ecNumber>
    </recommendedName>
</protein>
<dbReference type="PROSITE" id="PS50119">
    <property type="entry name" value="ZF_BBOX"/>
    <property type="match status" value="1"/>
</dbReference>
<dbReference type="GO" id="GO:0008270">
    <property type="term" value="F:zinc ion binding"/>
    <property type="evidence" value="ECO:0007669"/>
    <property type="project" value="UniProtKB-KW"/>
</dbReference>
<dbReference type="InterPro" id="IPR013783">
    <property type="entry name" value="Ig-like_fold"/>
</dbReference>
<dbReference type="Pfam" id="PF00630">
    <property type="entry name" value="Filamin"/>
    <property type="match status" value="1"/>
</dbReference>
<dbReference type="Gene3D" id="2.60.40.10">
    <property type="entry name" value="Immunoglobulins"/>
    <property type="match status" value="1"/>
</dbReference>
<keyword evidence="4" id="KW-0479">Metal-binding</keyword>
<comment type="similarity">
    <text evidence="2">Belongs to the TRIM/RBCC family.</text>
</comment>
<organism evidence="13 14">
    <name type="scientific">Amazona collaria</name>
    <name type="common">yellow-billed parrot</name>
    <dbReference type="NCBI Taxonomy" id="241587"/>
    <lineage>
        <taxon>Eukaryota</taxon>
        <taxon>Metazoa</taxon>
        <taxon>Chordata</taxon>
        <taxon>Craniata</taxon>
        <taxon>Vertebrata</taxon>
        <taxon>Euteleostomi</taxon>
        <taxon>Archelosauria</taxon>
        <taxon>Archosauria</taxon>
        <taxon>Dinosauria</taxon>
        <taxon>Saurischia</taxon>
        <taxon>Theropoda</taxon>
        <taxon>Coelurosauria</taxon>
        <taxon>Aves</taxon>
        <taxon>Neognathae</taxon>
        <taxon>Neoaves</taxon>
        <taxon>Telluraves</taxon>
        <taxon>Australaves</taxon>
        <taxon>Psittaciformes</taxon>
        <taxon>Psittacidae</taxon>
        <taxon>Amazona</taxon>
    </lineage>
</organism>
<dbReference type="InterPro" id="IPR003649">
    <property type="entry name" value="Bbox_C"/>
</dbReference>